<dbReference type="HOGENOM" id="CLU_060735_0_0_0"/>
<dbReference type="EMBL" id="CP001848">
    <property type="protein sequence ID" value="ADB17370.1"/>
    <property type="molecule type" value="Genomic_DNA"/>
</dbReference>
<dbReference type="AlphaFoldDB" id="D2R6S0"/>
<dbReference type="KEGG" id="psl:Psta_2702"/>
<evidence type="ECO:0000259" key="2">
    <source>
        <dbReference type="PROSITE" id="PS50234"/>
    </source>
</evidence>
<dbReference type="InterPro" id="IPR002035">
    <property type="entry name" value="VWF_A"/>
</dbReference>
<dbReference type="Pfam" id="PF13768">
    <property type="entry name" value="VWA_3"/>
    <property type="match status" value="1"/>
</dbReference>
<reference evidence="3 4" key="1">
    <citation type="journal article" date="2009" name="Stand. Genomic Sci.">
        <title>Complete genome sequence of Pirellula staleyi type strain (ATCC 27377).</title>
        <authorList>
            <person name="Clum A."/>
            <person name="Tindall B.J."/>
            <person name="Sikorski J."/>
            <person name="Ivanova N."/>
            <person name="Mavrommatis K."/>
            <person name="Lucas S."/>
            <person name="Glavina del Rio T."/>
            <person name="Nolan M."/>
            <person name="Chen F."/>
            <person name="Tice H."/>
            <person name="Pitluck S."/>
            <person name="Cheng J.F."/>
            <person name="Chertkov O."/>
            <person name="Brettin T."/>
            <person name="Han C."/>
            <person name="Detter J.C."/>
            <person name="Kuske C."/>
            <person name="Bruce D."/>
            <person name="Goodwin L."/>
            <person name="Ovchinikova G."/>
            <person name="Pati A."/>
            <person name="Mikhailova N."/>
            <person name="Chen A."/>
            <person name="Palaniappan K."/>
            <person name="Land M."/>
            <person name="Hauser L."/>
            <person name="Chang Y.J."/>
            <person name="Jeffries C.D."/>
            <person name="Chain P."/>
            <person name="Rohde M."/>
            <person name="Goker M."/>
            <person name="Bristow J."/>
            <person name="Eisen J.A."/>
            <person name="Markowitz V."/>
            <person name="Hugenholtz P."/>
            <person name="Kyrpides N.C."/>
            <person name="Klenk H.P."/>
            <person name="Lapidus A."/>
        </authorList>
    </citation>
    <scope>NUCLEOTIDE SEQUENCE [LARGE SCALE GENOMIC DNA]</scope>
    <source>
        <strain evidence="4">ATCC 27377 / DSM 6068 / ICPB 4128</strain>
    </source>
</reference>
<name>D2R6S0_PIRSD</name>
<sequence length="324" mass="34272">MFASSDLPMAPPVAVREAGIVIVTAHATPQYFAENHSNRSADTTGQSAGQSPDFAASPEVNPLPISAELPQIARRLPQQTEGPPSVEGTEQEGKPSVSSLASFSRETKSPGGRPLREIPSIDVAAVMADELRRNPPAAKPIGEVASFSMFGATARGRSFVLVIDRSQSMGGEGLGAIAAAMQELQVQLAALTPQQRVQVVAYNDSAALYGDGRLVPVTPAEQEKLVRFVGGIVASGATEHRTGILAALRLAPEVVFLLTDGGDPPLSNHDLRTLVEAAAGRTQIIVLEFGRGKLSEENSQDEKLKKLAQATGGMYRYVDLLDER</sequence>
<dbReference type="eggNOG" id="COG2304">
    <property type="taxonomic scope" value="Bacteria"/>
</dbReference>
<feature type="region of interest" description="Disordered" evidence="1">
    <location>
        <begin position="37"/>
        <end position="61"/>
    </location>
</feature>
<dbReference type="Gene3D" id="3.40.50.410">
    <property type="entry name" value="von Willebrand factor, type A domain"/>
    <property type="match status" value="1"/>
</dbReference>
<feature type="domain" description="VWFA" evidence="2">
    <location>
        <begin position="158"/>
        <end position="324"/>
    </location>
</feature>
<feature type="region of interest" description="Disordered" evidence="1">
    <location>
        <begin position="78"/>
        <end position="116"/>
    </location>
</feature>
<dbReference type="InterPro" id="IPR036465">
    <property type="entry name" value="vWFA_dom_sf"/>
</dbReference>
<gene>
    <name evidence="3" type="ordered locus">Psta_2702</name>
</gene>
<feature type="compositionally biased region" description="Polar residues" evidence="1">
    <location>
        <begin position="38"/>
        <end position="50"/>
    </location>
</feature>
<dbReference type="STRING" id="530564.Psta_2702"/>
<dbReference type="SUPFAM" id="SSF53300">
    <property type="entry name" value="vWA-like"/>
    <property type="match status" value="1"/>
</dbReference>
<accession>D2R6S0</accession>
<evidence type="ECO:0000256" key="1">
    <source>
        <dbReference type="SAM" id="MobiDB-lite"/>
    </source>
</evidence>
<proteinExistence type="predicted"/>
<keyword evidence="4" id="KW-1185">Reference proteome</keyword>
<protein>
    <recommendedName>
        <fullName evidence="2">VWFA domain-containing protein</fullName>
    </recommendedName>
</protein>
<evidence type="ECO:0000313" key="3">
    <source>
        <dbReference type="EMBL" id="ADB17370.1"/>
    </source>
</evidence>
<dbReference type="PROSITE" id="PS50234">
    <property type="entry name" value="VWFA"/>
    <property type="match status" value="1"/>
</dbReference>
<dbReference type="Proteomes" id="UP000001887">
    <property type="component" value="Chromosome"/>
</dbReference>
<organism evidence="3 4">
    <name type="scientific">Pirellula staleyi (strain ATCC 27377 / DSM 6068 / ICPB 4128)</name>
    <name type="common">Pirella staleyi</name>
    <dbReference type="NCBI Taxonomy" id="530564"/>
    <lineage>
        <taxon>Bacteria</taxon>
        <taxon>Pseudomonadati</taxon>
        <taxon>Planctomycetota</taxon>
        <taxon>Planctomycetia</taxon>
        <taxon>Pirellulales</taxon>
        <taxon>Pirellulaceae</taxon>
        <taxon>Pirellula</taxon>
    </lineage>
</organism>
<evidence type="ECO:0000313" key="4">
    <source>
        <dbReference type="Proteomes" id="UP000001887"/>
    </source>
</evidence>